<keyword evidence="5" id="KW-0812">Transmembrane</keyword>
<dbReference type="SUPFAM" id="SSF69322">
    <property type="entry name" value="Tricorn protease domain 2"/>
    <property type="match status" value="1"/>
</dbReference>
<comment type="caution">
    <text evidence="6">The sequence shown here is derived from an EMBL/GenBank/DDBJ whole genome shotgun (WGS) entry which is preliminary data.</text>
</comment>
<gene>
    <name evidence="6" type="ORF">TrST_g8586</name>
</gene>
<dbReference type="PROSITE" id="PS50082">
    <property type="entry name" value="WD_REPEATS_2"/>
    <property type="match status" value="1"/>
</dbReference>
<dbReference type="InterPro" id="IPR040132">
    <property type="entry name" value="Tex1/THOC3"/>
</dbReference>
<evidence type="ECO:0000256" key="4">
    <source>
        <dbReference type="PROSITE-ProRule" id="PRU00221"/>
    </source>
</evidence>
<dbReference type="InterPro" id="IPR001680">
    <property type="entry name" value="WD40_rpt"/>
</dbReference>
<keyword evidence="2" id="KW-0677">Repeat</keyword>
<feature type="transmembrane region" description="Helical" evidence="5">
    <location>
        <begin position="407"/>
        <end position="428"/>
    </location>
</feature>
<dbReference type="Proteomes" id="UP001165085">
    <property type="component" value="Unassembled WGS sequence"/>
</dbReference>
<comment type="similarity">
    <text evidence="3">Belongs to the THOC3 family.</text>
</comment>
<dbReference type="PANTHER" id="PTHR22839">
    <property type="entry name" value="THO COMPLEX SUBUNIT 3 THO3"/>
    <property type="match status" value="1"/>
</dbReference>
<dbReference type="GO" id="GO:0000445">
    <property type="term" value="C:THO complex part of transcription export complex"/>
    <property type="evidence" value="ECO:0007669"/>
    <property type="project" value="TreeGrafter"/>
</dbReference>
<feature type="repeat" description="WD" evidence="4">
    <location>
        <begin position="128"/>
        <end position="169"/>
    </location>
</feature>
<dbReference type="Gene3D" id="2.130.10.10">
    <property type="entry name" value="YVTN repeat-like/Quinoprotein amine dehydrogenase"/>
    <property type="match status" value="1"/>
</dbReference>
<dbReference type="AlphaFoldDB" id="A0A9W6ZEQ5"/>
<reference evidence="7" key="1">
    <citation type="journal article" date="2023" name="Commun. Biol.">
        <title>Genome analysis of Parmales, the sister group of diatoms, reveals the evolutionary specialization of diatoms from phago-mixotrophs to photoautotrophs.</title>
        <authorList>
            <person name="Ban H."/>
            <person name="Sato S."/>
            <person name="Yoshikawa S."/>
            <person name="Yamada K."/>
            <person name="Nakamura Y."/>
            <person name="Ichinomiya M."/>
            <person name="Sato N."/>
            <person name="Blanc-Mathieu R."/>
            <person name="Endo H."/>
            <person name="Kuwata A."/>
            <person name="Ogata H."/>
        </authorList>
    </citation>
    <scope>NUCLEOTIDE SEQUENCE [LARGE SCALE GENOMIC DNA]</scope>
    <source>
        <strain evidence="7">NIES 3701</strain>
    </source>
</reference>
<dbReference type="OrthoDB" id="10250638at2759"/>
<evidence type="ECO:0000256" key="1">
    <source>
        <dbReference type="ARBA" id="ARBA00022574"/>
    </source>
</evidence>
<sequence>MPAGGNDNKKDGLPVQSCLSSIAHGRGSIIYSTHPYLPLVASCGSSKVIQISSSLSGETSTSSSSSSSSSFTSTALPDSTVIDQIIPPSPTPVHTLTWSPSGSHLASLQTSSSLVTIFDLDSRKTRSIEAHSKDLSFVKFGSSGESFAVGTGKGVVSIYDLKTGTKKATVTPNSNSNKSNKRASLFTGQDCFCWQLPSGDVMCCDWEGVILQVWDKVTRTRENVVTGEGWLAVKTSDKSISAFGPNNSTVELNFPTEHGKLISFVLDRSGLTAAFSKGFIVRLALGTFEEIFTGKFLTNREAPLVDLAVLEEKNLMAAVSKDTVKVVCLAEGAREVLSVNACSRSSMSADAPALDVKDCISAAEFAASGSLLVGTAEGNLYLVGQPGGAGNWVEGWKDSLMETLDSFPTSLTFLFFLFLLSLTIIGELHNANHQFLK</sequence>
<evidence type="ECO:0000313" key="6">
    <source>
        <dbReference type="EMBL" id="GMH51081.1"/>
    </source>
</evidence>
<evidence type="ECO:0000313" key="7">
    <source>
        <dbReference type="Proteomes" id="UP001165085"/>
    </source>
</evidence>
<keyword evidence="5" id="KW-0472">Membrane</keyword>
<organism evidence="6 7">
    <name type="scientific">Triparma strigata</name>
    <dbReference type="NCBI Taxonomy" id="1606541"/>
    <lineage>
        <taxon>Eukaryota</taxon>
        <taxon>Sar</taxon>
        <taxon>Stramenopiles</taxon>
        <taxon>Ochrophyta</taxon>
        <taxon>Bolidophyceae</taxon>
        <taxon>Parmales</taxon>
        <taxon>Triparmaceae</taxon>
        <taxon>Triparma</taxon>
    </lineage>
</organism>
<dbReference type="EMBL" id="BRXY01000001">
    <property type="protein sequence ID" value="GMH51081.1"/>
    <property type="molecule type" value="Genomic_DNA"/>
</dbReference>
<dbReference type="GO" id="GO:0006406">
    <property type="term" value="P:mRNA export from nucleus"/>
    <property type="evidence" value="ECO:0007669"/>
    <property type="project" value="InterPro"/>
</dbReference>
<dbReference type="InterPro" id="IPR015943">
    <property type="entry name" value="WD40/YVTN_repeat-like_dom_sf"/>
</dbReference>
<name>A0A9W6ZEQ5_9STRA</name>
<keyword evidence="7" id="KW-1185">Reference proteome</keyword>
<evidence type="ECO:0000256" key="3">
    <source>
        <dbReference type="ARBA" id="ARBA00046343"/>
    </source>
</evidence>
<evidence type="ECO:0000256" key="2">
    <source>
        <dbReference type="ARBA" id="ARBA00022737"/>
    </source>
</evidence>
<evidence type="ECO:0000256" key="5">
    <source>
        <dbReference type="SAM" id="Phobius"/>
    </source>
</evidence>
<dbReference type="PANTHER" id="PTHR22839:SF0">
    <property type="entry name" value="THO COMPLEX SUBUNIT 3"/>
    <property type="match status" value="1"/>
</dbReference>
<accession>A0A9W6ZEQ5</accession>
<proteinExistence type="inferred from homology"/>
<dbReference type="SMART" id="SM00320">
    <property type="entry name" value="WD40"/>
    <property type="match status" value="2"/>
</dbReference>
<keyword evidence="5" id="KW-1133">Transmembrane helix</keyword>
<protein>
    <submittedName>
        <fullName evidence="6">Uncharacterized protein</fullName>
    </submittedName>
</protein>
<keyword evidence="1 4" id="KW-0853">WD repeat</keyword>